<proteinExistence type="predicted"/>
<dbReference type="EMBL" id="JH816481">
    <property type="protein sequence ID" value="EKC19915.1"/>
    <property type="molecule type" value="Genomic_DNA"/>
</dbReference>
<sequence>MCKFDVCGAGVIVQYCWKGSWKNIGPYKRFKAVHSLGESCISSSDCADTECCVEVERRVRRFIFGSSKGTCQARRYQGQACHVFLVHAFGNPNLYMNYCPCEEGLFCHGDTVDVHGSQHVHHNPKCIPAAEVSTAQAQNTPSSTLPPSNPEVISAGF</sequence>
<reference evidence="1" key="1">
    <citation type="journal article" date="2012" name="Nature">
        <title>The oyster genome reveals stress adaptation and complexity of shell formation.</title>
        <authorList>
            <person name="Zhang G."/>
            <person name="Fang X."/>
            <person name="Guo X."/>
            <person name="Li L."/>
            <person name="Luo R."/>
            <person name="Xu F."/>
            <person name="Yang P."/>
            <person name="Zhang L."/>
            <person name="Wang X."/>
            <person name="Qi H."/>
            <person name="Xiong Z."/>
            <person name="Que H."/>
            <person name="Xie Y."/>
            <person name="Holland P.W."/>
            <person name="Paps J."/>
            <person name="Zhu Y."/>
            <person name="Wu F."/>
            <person name="Chen Y."/>
            <person name="Wang J."/>
            <person name="Peng C."/>
            <person name="Meng J."/>
            <person name="Yang L."/>
            <person name="Liu J."/>
            <person name="Wen B."/>
            <person name="Zhang N."/>
            <person name="Huang Z."/>
            <person name="Zhu Q."/>
            <person name="Feng Y."/>
            <person name="Mount A."/>
            <person name="Hedgecock D."/>
            <person name="Xu Z."/>
            <person name="Liu Y."/>
            <person name="Domazet-Loso T."/>
            <person name="Du Y."/>
            <person name="Sun X."/>
            <person name="Zhang S."/>
            <person name="Liu B."/>
            <person name="Cheng P."/>
            <person name="Jiang X."/>
            <person name="Li J."/>
            <person name="Fan D."/>
            <person name="Wang W."/>
            <person name="Fu W."/>
            <person name="Wang T."/>
            <person name="Wang B."/>
            <person name="Zhang J."/>
            <person name="Peng Z."/>
            <person name="Li Y."/>
            <person name="Li N."/>
            <person name="Wang J."/>
            <person name="Chen M."/>
            <person name="He Y."/>
            <person name="Tan F."/>
            <person name="Song X."/>
            <person name="Zheng Q."/>
            <person name="Huang R."/>
            <person name="Yang H."/>
            <person name="Du X."/>
            <person name="Chen L."/>
            <person name="Yang M."/>
            <person name="Gaffney P.M."/>
            <person name="Wang S."/>
            <person name="Luo L."/>
            <person name="She Z."/>
            <person name="Ming Y."/>
            <person name="Huang W."/>
            <person name="Zhang S."/>
            <person name="Huang B."/>
            <person name="Zhang Y."/>
            <person name="Qu T."/>
            <person name="Ni P."/>
            <person name="Miao G."/>
            <person name="Wang J."/>
            <person name="Wang Q."/>
            <person name="Steinberg C.E."/>
            <person name="Wang H."/>
            <person name="Li N."/>
            <person name="Qian L."/>
            <person name="Zhang G."/>
            <person name="Li Y."/>
            <person name="Yang H."/>
            <person name="Liu X."/>
            <person name="Wang J."/>
            <person name="Yin Y."/>
            <person name="Wang J."/>
        </authorList>
    </citation>
    <scope>NUCLEOTIDE SEQUENCE [LARGE SCALE GENOMIC DNA]</scope>
    <source>
        <strain evidence="1">05x7-T-G4-1.051#20</strain>
    </source>
</reference>
<name>K1PU96_MAGGI</name>
<protein>
    <recommendedName>
        <fullName evidence="2">Prokineticin domain-containing protein</fullName>
    </recommendedName>
</protein>
<dbReference type="HOGENOM" id="CLU_1679643_0_0_1"/>
<organism evidence="1">
    <name type="scientific">Magallana gigas</name>
    <name type="common">Pacific oyster</name>
    <name type="synonym">Crassostrea gigas</name>
    <dbReference type="NCBI Taxonomy" id="29159"/>
    <lineage>
        <taxon>Eukaryota</taxon>
        <taxon>Metazoa</taxon>
        <taxon>Spiralia</taxon>
        <taxon>Lophotrochozoa</taxon>
        <taxon>Mollusca</taxon>
        <taxon>Bivalvia</taxon>
        <taxon>Autobranchia</taxon>
        <taxon>Pteriomorphia</taxon>
        <taxon>Ostreida</taxon>
        <taxon>Ostreoidea</taxon>
        <taxon>Ostreidae</taxon>
        <taxon>Magallana</taxon>
    </lineage>
</organism>
<dbReference type="Gene3D" id="2.10.80.10">
    <property type="entry name" value="Lipase, subunit A"/>
    <property type="match status" value="1"/>
</dbReference>
<evidence type="ECO:0008006" key="2">
    <source>
        <dbReference type="Google" id="ProtNLM"/>
    </source>
</evidence>
<dbReference type="AlphaFoldDB" id="K1PU96"/>
<gene>
    <name evidence="1" type="ORF">CGI_10007257</name>
</gene>
<evidence type="ECO:0000313" key="1">
    <source>
        <dbReference type="EMBL" id="EKC19915.1"/>
    </source>
</evidence>
<dbReference type="InParanoid" id="K1PU96"/>
<accession>K1PU96</accession>